<feature type="domain" description="Protein kinase" evidence="12">
    <location>
        <begin position="76"/>
        <end position="346"/>
    </location>
</feature>
<evidence type="ECO:0000256" key="7">
    <source>
        <dbReference type="ARBA" id="ARBA00047899"/>
    </source>
</evidence>
<dbReference type="OrthoDB" id="6111975at2"/>
<evidence type="ECO:0000256" key="8">
    <source>
        <dbReference type="ARBA" id="ARBA00048679"/>
    </source>
</evidence>
<dbReference type="SUPFAM" id="SSF56112">
    <property type="entry name" value="Protein kinase-like (PK-like)"/>
    <property type="match status" value="1"/>
</dbReference>
<keyword evidence="4 9" id="KW-0547">Nucleotide-binding</keyword>
<dbReference type="GO" id="GO:0005524">
    <property type="term" value="F:ATP binding"/>
    <property type="evidence" value="ECO:0007669"/>
    <property type="project" value="UniProtKB-UniRule"/>
</dbReference>
<evidence type="ECO:0000256" key="3">
    <source>
        <dbReference type="ARBA" id="ARBA00022679"/>
    </source>
</evidence>
<reference evidence="13 14" key="1">
    <citation type="submission" date="2019-02" db="EMBL/GenBank/DDBJ databases">
        <title>Deep-cultivation of Planctomycetes and their phenomic and genomic characterization uncovers novel biology.</title>
        <authorList>
            <person name="Wiegand S."/>
            <person name="Jogler M."/>
            <person name="Boedeker C."/>
            <person name="Pinto D."/>
            <person name="Vollmers J."/>
            <person name="Rivas-Marin E."/>
            <person name="Kohn T."/>
            <person name="Peeters S.H."/>
            <person name="Heuer A."/>
            <person name="Rast P."/>
            <person name="Oberbeckmann S."/>
            <person name="Bunk B."/>
            <person name="Jeske O."/>
            <person name="Meyerdierks A."/>
            <person name="Storesund J.E."/>
            <person name="Kallscheuer N."/>
            <person name="Luecker S."/>
            <person name="Lage O.M."/>
            <person name="Pohl T."/>
            <person name="Merkel B.J."/>
            <person name="Hornburger P."/>
            <person name="Mueller R.-W."/>
            <person name="Bruemmer F."/>
            <person name="Labrenz M."/>
            <person name="Spormann A.M."/>
            <person name="Op Den Camp H."/>
            <person name="Overmann J."/>
            <person name="Amann R."/>
            <person name="Jetten M.S.M."/>
            <person name="Mascher T."/>
            <person name="Medema M.H."/>
            <person name="Devos D.P."/>
            <person name="Kaster A.-K."/>
            <person name="Ovreas L."/>
            <person name="Rohde M."/>
            <person name="Galperin M.Y."/>
            <person name="Jogler C."/>
        </authorList>
    </citation>
    <scope>NUCLEOTIDE SEQUENCE [LARGE SCALE GENOMIC DNA]</scope>
    <source>
        <strain evidence="13 14">Pan54</strain>
    </source>
</reference>
<dbReference type="PANTHER" id="PTHR43289:SF6">
    <property type="entry name" value="SERINE_THREONINE-PROTEIN KINASE NEKL-3"/>
    <property type="match status" value="1"/>
</dbReference>
<evidence type="ECO:0000256" key="5">
    <source>
        <dbReference type="ARBA" id="ARBA00022777"/>
    </source>
</evidence>
<dbReference type="PANTHER" id="PTHR43289">
    <property type="entry name" value="MITOGEN-ACTIVATED PROTEIN KINASE KINASE KINASE 20-RELATED"/>
    <property type="match status" value="1"/>
</dbReference>
<dbReference type="Proteomes" id="UP000316095">
    <property type="component" value="Unassembled WGS sequence"/>
</dbReference>
<evidence type="ECO:0000256" key="1">
    <source>
        <dbReference type="ARBA" id="ARBA00012513"/>
    </source>
</evidence>
<keyword evidence="11" id="KW-0472">Membrane</keyword>
<dbReference type="Pfam" id="PF00069">
    <property type="entry name" value="Pkinase"/>
    <property type="match status" value="1"/>
</dbReference>
<dbReference type="RefSeq" id="WP_146505592.1">
    <property type="nucleotide sequence ID" value="NZ_SJPG01000001.1"/>
</dbReference>
<evidence type="ECO:0000256" key="6">
    <source>
        <dbReference type="ARBA" id="ARBA00022840"/>
    </source>
</evidence>
<organism evidence="13 14">
    <name type="scientific">Rubinisphaera italica</name>
    <dbReference type="NCBI Taxonomy" id="2527969"/>
    <lineage>
        <taxon>Bacteria</taxon>
        <taxon>Pseudomonadati</taxon>
        <taxon>Planctomycetota</taxon>
        <taxon>Planctomycetia</taxon>
        <taxon>Planctomycetales</taxon>
        <taxon>Planctomycetaceae</taxon>
        <taxon>Rubinisphaera</taxon>
    </lineage>
</organism>
<keyword evidence="11" id="KW-0812">Transmembrane</keyword>
<evidence type="ECO:0000256" key="10">
    <source>
        <dbReference type="SAM" id="MobiDB-lite"/>
    </source>
</evidence>
<comment type="catalytic activity">
    <reaction evidence="8">
        <text>L-seryl-[protein] + ATP = O-phospho-L-seryl-[protein] + ADP + H(+)</text>
        <dbReference type="Rhea" id="RHEA:17989"/>
        <dbReference type="Rhea" id="RHEA-COMP:9863"/>
        <dbReference type="Rhea" id="RHEA-COMP:11604"/>
        <dbReference type="ChEBI" id="CHEBI:15378"/>
        <dbReference type="ChEBI" id="CHEBI:29999"/>
        <dbReference type="ChEBI" id="CHEBI:30616"/>
        <dbReference type="ChEBI" id="CHEBI:83421"/>
        <dbReference type="ChEBI" id="CHEBI:456216"/>
        <dbReference type="EC" id="2.7.11.1"/>
    </reaction>
</comment>
<dbReference type="GO" id="GO:0004674">
    <property type="term" value="F:protein serine/threonine kinase activity"/>
    <property type="evidence" value="ECO:0007669"/>
    <property type="project" value="UniProtKB-KW"/>
</dbReference>
<evidence type="ECO:0000259" key="12">
    <source>
        <dbReference type="PROSITE" id="PS50011"/>
    </source>
</evidence>
<evidence type="ECO:0000313" key="13">
    <source>
        <dbReference type="EMBL" id="TWT63811.1"/>
    </source>
</evidence>
<dbReference type="CDD" id="cd14014">
    <property type="entry name" value="STKc_PknB_like"/>
    <property type="match status" value="1"/>
</dbReference>
<dbReference type="EMBL" id="SJPG01000001">
    <property type="protein sequence ID" value="TWT63811.1"/>
    <property type="molecule type" value="Genomic_DNA"/>
</dbReference>
<evidence type="ECO:0000256" key="2">
    <source>
        <dbReference type="ARBA" id="ARBA00022527"/>
    </source>
</evidence>
<dbReference type="Gene3D" id="1.10.510.10">
    <property type="entry name" value="Transferase(Phosphotransferase) domain 1"/>
    <property type="match status" value="1"/>
</dbReference>
<dbReference type="Gene3D" id="3.30.200.20">
    <property type="entry name" value="Phosphorylase Kinase, domain 1"/>
    <property type="match status" value="1"/>
</dbReference>
<dbReference type="SMART" id="SM00220">
    <property type="entry name" value="S_TKc"/>
    <property type="match status" value="1"/>
</dbReference>
<dbReference type="GO" id="GO:0106310">
    <property type="term" value="F:protein serine kinase activity"/>
    <property type="evidence" value="ECO:0007669"/>
    <property type="project" value="RHEA"/>
</dbReference>
<dbReference type="InterPro" id="IPR011009">
    <property type="entry name" value="Kinase-like_dom_sf"/>
</dbReference>
<dbReference type="InterPro" id="IPR017441">
    <property type="entry name" value="Protein_kinase_ATP_BS"/>
</dbReference>
<keyword evidence="5 13" id="KW-0418">Kinase</keyword>
<feature type="binding site" evidence="9">
    <location>
        <position position="105"/>
    </location>
    <ligand>
        <name>ATP</name>
        <dbReference type="ChEBI" id="CHEBI:30616"/>
    </ligand>
</feature>
<feature type="compositionally biased region" description="Polar residues" evidence="10">
    <location>
        <begin position="406"/>
        <end position="417"/>
    </location>
</feature>
<accession>A0A5C5XMW1</accession>
<keyword evidence="6 9" id="KW-0067">ATP-binding</keyword>
<feature type="transmembrane region" description="Helical" evidence="11">
    <location>
        <begin position="465"/>
        <end position="488"/>
    </location>
</feature>
<name>A0A5C5XMW1_9PLAN</name>
<gene>
    <name evidence="13" type="primary">pknB_13</name>
    <name evidence="13" type="ORF">Pan54_45700</name>
</gene>
<dbReference type="PROSITE" id="PS50011">
    <property type="entry name" value="PROTEIN_KINASE_DOM"/>
    <property type="match status" value="1"/>
</dbReference>
<dbReference type="FunFam" id="1.10.510.10:FF:000021">
    <property type="entry name" value="Serine/threonine protein kinase"/>
    <property type="match status" value="1"/>
</dbReference>
<evidence type="ECO:0000256" key="4">
    <source>
        <dbReference type="ARBA" id="ARBA00022741"/>
    </source>
</evidence>
<evidence type="ECO:0000256" key="9">
    <source>
        <dbReference type="PROSITE-ProRule" id="PRU10141"/>
    </source>
</evidence>
<comment type="catalytic activity">
    <reaction evidence="7">
        <text>L-threonyl-[protein] + ATP = O-phospho-L-threonyl-[protein] + ADP + H(+)</text>
        <dbReference type="Rhea" id="RHEA:46608"/>
        <dbReference type="Rhea" id="RHEA-COMP:11060"/>
        <dbReference type="Rhea" id="RHEA-COMP:11605"/>
        <dbReference type="ChEBI" id="CHEBI:15378"/>
        <dbReference type="ChEBI" id="CHEBI:30013"/>
        <dbReference type="ChEBI" id="CHEBI:30616"/>
        <dbReference type="ChEBI" id="CHEBI:61977"/>
        <dbReference type="ChEBI" id="CHEBI:456216"/>
        <dbReference type="EC" id="2.7.11.1"/>
    </reaction>
</comment>
<feature type="compositionally biased region" description="Basic and acidic residues" evidence="10">
    <location>
        <begin position="380"/>
        <end position="405"/>
    </location>
</feature>
<protein>
    <recommendedName>
        <fullName evidence="1">non-specific serine/threonine protein kinase</fullName>
        <ecNumber evidence="1">2.7.11.1</ecNumber>
    </recommendedName>
</protein>
<sequence>MALKLTADSYMAGVRASGLVEQKLLDNTLAELKRHGRKLDDADDISSEFLKRGLITEWQAEKLLQGRHKGFVLGRYKLMNLLGRGEMSAVYMAEHIAMQRKCAIKVLPANRVKDTSYLGRFQREARAVATLDHPNIVRAYDVDQQNEGGAEIHFLVMEYVEGQSIEKLVNSKGPMPFVEIADIIRQAAEGLFHAHNAGLVHRDIKPGNLLVSQNGTVKLLDLGLARFFKEDGEESLTIKHDEKVLGTADYLAPEQAVDSHNVDQRGDIYSLGCTFYFALTGHPPFTDGTLVQRLLAHQTRQPPSIKVDRPDIPDSLLAIVEKMMAKKREDRYQTARELADDLTRWLGQNGSDDWKQKNIHLISMLYGTEHARGMMNADQPAEKKPSVSDEVRRRNNIRPKERSLEDSTLSQANTSARPQRRPASEGGPKRRRPMPAKGSVAGRNVAHTAKRQLAEAKAVKNELPWVLIIIALVLLTIAITFGVAYWMFSGNNTPKTTSTQTIETVIATTSNRNV</sequence>
<dbReference type="PROSITE" id="PS00107">
    <property type="entry name" value="PROTEIN_KINASE_ATP"/>
    <property type="match status" value="1"/>
</dbReference>
<dbReference type="EC" id="2.7.11.1" evidence="1"/>
<keyword evidence="14" id="KW-1185">Reference proteome</keyword>
<keyword evidence="2" id="KW-0723">Serine/threonine-protein kinase</keyword>
<dbReference type="FunFam" id="3.30.200.20:FF:000035">
    <property type="entry name" value="Serine/threonine protein kinase Stk1"/>
    <property type="match status" value="1"/>
</dbReference>
<keyword evidence="11" id="KW-1133">Transmembrane helix</keyword>
<dbReference type="PROSITE" id="PS00108">
    <property type="entry name" value="PROTEIN_KINASE_ST"/>
    <property type="match status" value="1"/>
</dbReference>
<dbReference type="InterPro" id="IPR000719">
    <property type="entry name" value="Prot_kinase_dom"/>
</dbReference>
<evidence type="ECO:0000313" key="14">
    <source>
        <dbReference type="Proteomes" id="UP000316095"/>
    </source>
</evidence>
<proteinExistence type="predicted"/>
<feature type="region of interest" description="Disordered" evidence="10">
    <location>
        <begin position="376"/>
        <end position="446"/>
    </location>
</feature>
<dbReference type="AlphaFoldDB" id="A0A5C5XMW1"/>
<dbReference type="InterPro" id="IPR008271">
    <property type="entry name" value="Ser/Thr_kinase_AS"/>
</dbReference>
<evidence type="ECO:0000256" key="11">
    <source>
        <dbReference type="SAM" id="Phobius"/>
    </source>
</evidence>
<keyword evidence="3 13" id="KW-0808">Transferase</keyword>
<comment type="caution">
    <text evidence="13">The sequence shown here is derived from an EMBL/GenBank/DDBJ whole genome shotgun (WGS) entry which is preliminary data.</text>
</comment>